<proteinExistence type="predicted"/>
<dbReference type="InterPro" id="IPR023375">
    <property type="entry name" value="ADC_dom_sf"/>
</dbReference>
<comment type="caution">
    <text evidence="1">The sequence shown here is derived from an EMBL/GenBank/DDBJ whole genome shotgun (WGS) entry which is preliminary data.</text>
</comment>
<reference evidence="1 2" key="1">
    <citation type="submission" date="2015-07" db="EMBL/GenBank/DDBJ databases">
        <authorList>
            <person name="Ju K.-S."/>
            <person name="Doroghazi J.R."/>
            <person name="Metcalf W.W."/>
        </authorList>
    </citation>
    <scope>NUCLEOTIDE SEQUENCE [LARGE SCALE GENOMIC DNA]</scope>
    <source>
        <strain evidence="1 2">NRRL B-3589</strain>
    </source>
</reference>
<dbReference type="Gene3D" id="2.40.400.10">
    <property type="entry name" value="Acetoacetate decarboxylase-like"/>
    <property type="match status" value="1"/>
</dbReference>
<evidence type="ECO:0008006" key="3">
    <source>
        <dbReference type="Google" id="ProtNLM"/>
    </source>
</evidence>
<keyword evidence="2" id="KW-1185">Reference proteome</keyword>
<protein>
    <recommendedName>
        <fullName evidence="3">Acetoacetate decarboxylase</fullName>
    </recommendedName>
</protein>
<evidence type="ECO:0000313" key="2">
    <source>
        <dbReference type="Proteomes" id="UP000037020"/>
    </source>
</evidence>
<gene>
    <name evidence="1" type="ORF">ADK38_13540</name>
</gene>
<dbReference type="Proteomes" id="UP000037020">
    <property type="component" value="Unassembled WGS sequence"/>
</dbReference>
<dbReference type="EMBL" id="LGUT01001137">
    <property type="protein sequence ID" value="KOG89569.1"/>
    <property type="molecule type" value="Genomic_DNA"/>
</dbReference>
<accession>A0ABR5J811</accession>
<evidence type="ECO:0000313" key="1">
    <source>
        <dbReference type="EMBL" id="KOG89569.1"/>
    </source>
</evidence>
<sequence>MLIGTADPEALAADAPYVTSLATEPLVCRGVELLQAVYEVHSAARLDLLPPALHPVNPPAITLTVLTARESEAGPFALAETRIVCRSGVRSRGFQVSCFVQGAAAGRLLADRWGFKARAAEIEVRPRHLGTTAVVRCDGAPVLDLRMLHPQAISAADVQFTDSMQLARTAAGHRLVQVERAYSIETVERGRPSLRVFDGAALGEPRLRPTQPVSALALTGELTIRPVRYVCRADISAFEGTERVG</sequence>
<dbReference type="RefSeq" id="WP_030883094.1">
    <property type="nucleotide sequence ID" value="NZ_JBIRHZ010000013.1"/>
</dbReference>
<name>A0ABR5J811_9ACTN</name>
<dbReference type="SUPFAM" id="SSF160104">
    <property type="entry name" value="Acetoacetate decarboxylase-like"/>
    <property type="match status" value="1"/>
</dbReference>
<organism evidence="1 2">
    <name type="scientific">Streptomyces varsoviensis</name>
    <dbReference type="NCBI Taxonomy" id="67373"/>
    <lineage>
        <taxon>Bacteria</taxon>
        <taxon>Bacillati</taxon>
        <taxon>Actinomycetota</taxon>
        <taxon>Actinomycetes</taxon>
        <taxon>Kitasatosporales</taxon>
        <taxon>Streptomycetaceae</taxon>
        <taxon>Streptomyces</taxon>
    </lineage>
</organism>